<dbReference type="EMBL" id="CM035421">
    <property type="protein sequence ID" value="KAH7388247.1"/>
    <property type="molecule type" value="Genomic_DNA"/>
</dbReference>
<keyword evidence="1" id="KW-0934">Plastid</keyword>
<evidence type="ECO:0000256" key="1">
    <source>
        <dbReference type="ARBA" id="ARBA00022528"/>
    </source>
</evidence>
<comment type="caution">
    <text evidence="3">The sequence shown here is derived from an EMBL/GenBank/DDBJ whole genome shotgun (WGS) entry which is preliminary data.</text>
</comment>
<feature type="domain" description="SNF2 N-terminal" evidence="2">
    <location>
        <begin position="19"/>
        <end position="105"/>
    </location>
</feature>
<evidence type="ECO:0000313" key="3">
    <source>
        <dbReference type="EMBL" id="KAH7388247.1"/>
    </source>
</evidence>
<dbReference type="SUPFAM" id="SSF52540">
    <property type="entry name" value="P-loop containing nucleoside triphosphate hydrolases"/>
    <property type="match status" value="1"/>
</dbReference>
<dbReference type="PANTHER" id="PTHR47161">
    <property type="entry name" value="LYMPHOID-SPECIFIC HELICASE"/>
    <property type="match status" value="1"/>
</dbReference>
<proteinExistence type="predicted"/>
<dbReference type="InterPro" id="IPR038718">
    <property type="entry name" value="SNF2-like_sf"/>
</dbReference>
<dbReference type="PANTHER" id="PTHR47161:SF1">
    <property type="entry name" value="LYMPHOID-SPECIFIC HELICASE"/>
    <property type="match status" value="1"/>
</dbReference>
<dbReference type="GO" id="GO:0005634">
    <property type="term" value="C:nucleus"/>
    <property type="evidence" value="ECO:0007669"/>
    <property type="project" value="TreeGrafter"/>
</dbReference>
<gene>
    <name evidence="3" type="ORF">KP509_16G065700</name>
</gene>
<dbReference type="GO" id="GO:0003682">
    <property type="term" value="F:chromatin binding"/>
    <property type="evidence" value="ECO:0007669"/>
    <property type="project" value="TreeGrafter"/>
</dbReference>
<dbReference type="GO" id="GO:0005721">
    <property type="term" value="C:pericentric heterochromatin"/>
    <property type="evidence" value="ECO:0007669"/>
    <property type="project" value="TreeGrafter"/>
</dbReference>
<dbReference type="InterPro" id="IPR027417">
    <property type="entry name" value="P-loop_NTPase"/>
</dbReference>
<sequence length="260" mass="29757">MSTMILRKKHMPSSITPSFSATVTPHEVVINDWKFLSKYKSKYIVVDEDYILKNFKCKLLRELKQMPAENTCLLTGVPLQNNLPGWWSLLNLILLRFLHLQASFDPGLILLVEVAISTRPKHAFIAEVFRGVRPYHLGQILLMVSRWDNCFRGWKGQSCSNVGAARRQCERSTKGRSSPTYGCFFCPLKGGRHPHMDVFYQHGLSFFADSRKASDMEGKVEVDFLEIDYTVMVVLKLLIEQLIEVVLLTSHGGFLHHQNT</sequence>
<evidence type="ECO:0000313" key="4">
    <source>
        <dbReference type="Proteomes" id="UP000825935"/>
    </source>
</evidence>
<reference evidence="3" key="1">
    <citation type="submission" date="2021-08" db="EMBL/GenBank/DDBJ databases">
        <title>WGS assembly of Ceratopteris richardii.</title>
        <authorList>
            <person name="Marchant D.B."/>
            <person name="Chen G."/>
            <person name="Jenkins J."/>
            <person name="Shu S."/>
            <person name="Leebens-Mack J."/>
            <person name="Grimwood J."/>
            <person name="Schmutz J."/>
            <person name="Soltis P."/>
            <person name="Soltis D."/>
            <person name="Chen Z.-H."/>
        </authorList>
    </citation>
    <scope>NUCLEOTIDE SEQUENCE</scope>
    <source>
        <strain evidence="3">Whitten #5841</strain>
        <tissue evidence="3">Leaf</tissue>
    </source>
</reference>
<dbReference type="InterPro" id="IPR000330">
    <property type="entry name" value="SNF2_N"/>
</dbReference>
<dbReference type="Proteomes" id="UP000825935">
    <property type="component" value="Chromosome 16"/>
</dbReference>
<dbReference type="Pfam" id="PF00176">
    <property type="entry name" value="SNF2-rel_dom"/>
    <property type="match status" value="1"/>
</dbReference>
<organism evidence="3 4">
    <name type="scientific">Ceratopteris richardii</name>
    <name type="common">Triangle waterfern</name>
    <dbReference type="NCBI Taxonomy" id="49495"/>
    <lineage>
        <taxon>Eukaryota</taxon>
        <taxon>Viridiplantae</taxon>
        <taxon>Streptophyta</taxon>
        <taxon>Embryophyta</taxon>
        <taxon>Tracheophyta</taxon>
        <taxon>Polypodiopsida</taxon>
        <taxon>Polypodiidae</taxon>
        <taxon>Polypodiales</taxon>
        <taxon>Pteridineae</taxon>
        <taxon>Pteridaceae</taxon>
        <taxon>Parkerioideae</taxon>
        <taxon>Ceratopteris</taxon>
    </lineage>
</organism>
<name>A0A8T2SZJ0_CERRI</name>
<dbReference type="Gene3D" id="3.40.50.10810">
    <property type="entry name" value="Tandem AAA-ATPase domain"/>
    <property type="match status" value="1"/>
</dbReference>
<keyword evidence="4" id="KW-1185">Reference proteome</keyword>
<keyword evidence="1" id="KW-0150">Chloroplast</keyword>
<accession>A0A8T2SZJ0</accession>
<dbReference type="GO" id="GO:0031508">
    <property type="term" value="P:pericentric heterochromatin formation"/>
    <property type="evidence" value="ECO:0007669"/>
    <property type="project" value="TreeGrafter"/>
</dbReference>
<dbReference type="GO" id="GO:0044027">
    <property type="term" value="P:negative regulation of gene expression via chromosomal CpG island methylation"/>
    <property type="evidence" value="ECO:0007669"/>
    <property type="project" value="TreeGrafter"/>
</dbReference>
<dbReference type="GO" id="GO:0006346">
    <property type="term" value="P:DNA methylation-dependent constitutive heterochromatin formation"/>
    <property type="evidence" value="ECO:0007669"/>
    <property type="project" value="TreeGrafter"/>
</dbReference>
<protein>
    <recommendedName>
        <fullName evidence="2">SNF2 N-terminal domain-containing protein</fullName>
    </recommendedName>
</protein>
<dbReference type="GO" id="GO:0005524">
    <property type="term" value="F:ATP binding"/>
    <property type="evidence" value="ECO:0007669"/>
    <property type="project" value="InterPro"/>
</dbReference>
<evidence type="ECO:0000259" key="2">
    <source>
        <dbReference type="Pfam" id="PF00176"/>
    </source>
</evidence>
<dbReference type="AlphaFoldDB" id="A0A8T2SZJ0"/>